<dbReference type="AlphaFoldDB" id="A0A118JYV8"/>
<dbReference type="Gramene" id="KVH98422">
    <property type="protein sequence ID" value="KVH98422"/>
    <property type="gene ID" value="Ccrd_023333"/>
</dbReference>
<dbReference type="STRING" id="59895.A0A118JYV8"/>
<dbReference type="Proteomes" id="UP000243975">
    <property type="component" value="Unassembled WGS sequence"/>
</dbReference>
<evidence type="ECO:0000256" key="5">
    <source>
        <dbReference type="ARBA" id="ARBA00022842"/>
    </source>
</evidence>
<dbReference type="SUPFAM" id="SSF53335">
    <property type="entry name" value="S-adenosyl-L-methionine-dependent methyltransferases"/>
    <property type="match status" value="2"/>
</dbReference>
<dbReference type="GO" id="GO:0032259">
    <property type="term" value="P:methylation"/>
    <property type="evidence" value="ECO:0007669"/>
    <property type="project" value="UniProtKB-KW"/>
</dbReference>
<evidence type="ECO:0000313" key="7">
    <source>
        <dbReference type="Proteomes" id="UP000243975"/>
    </source>
</evidence>
<gene>
    <name evidence="6" type="ORF">Ccrd_023333</name>
</gene>
<evidence type="ECO:0000256" key="4">
    <source>
        <dbReference type="ARBA" id="ARBA00022723"/>
    </source>
</evidence>
<dbReference type="PANTHER" id="PTHR31009">
    <property type="entry name" value="S-ADENOSYL-L-METHIONINE:CARBOXYL METHYLTRANSFERASE FAMILY PROTEIN"/>
    <property type="match status" value="1"/>
</dbReference>
<evidence type="ECO:0000256" key="2">
    <source>
        <dbReference type="ARBA" id="ARBA00022603"/>
    </source>
</evidence>
<evidence type="ECO:0000256" key="3">
    <source>
        <dbReference type="ARBA" id="ARBA00022679"/>
    </source>
</evidence>
<protein>
    <submittedName>
        <fullName evidence="6">SAM dependent carboxyl methyltransferase</fullName>
    </submittedName>
</protein>
<dbReference type="GO" id="GO:0008168">
    <property type="term" value="F:methyltransferase activity"/>
    <property type="evidence" value="ECO:0007669"/>
    <property type="project" value="UniProtKB-KW"/>
</dbReference>
<dbReference type="Gene3D" id="1.10.1200.270">
    <property type="entry name" value="Methyltransferase, alpha-helical capping domain"/>
    <property type="match status" value="2"/>
</dbReference>
<proteinExistence type="inferred from homology"/>
<dbReference type="Pfam" id="PF03492">
    <property type="entry name" value="Methyltransf_7"/>
    <property type="match status" value="2"/>
</dbReference>
<dbReference type="OMA" id="EPMMESH"/>
<accession>A0A118JYV8</accession>
<keyword evidence="5" id="KW-0460">Magnesium</keyword>
<keyword evidence="3" id="KW-0808">Transferase</keyword>
<reference evidence="6 7" key="1">
    <citation type="journal article" date="2016" name="Sci. Rep.">
        <title>The genome sequence of the outbreeding globe artichoke constructed de novo incorporating a phase-aware low-pass sequencing strategy of F1 progeny.</title>
        <authorList>
            <person name="Scaglione D."/>
            <person name="Reyes-Chin-Wo S."/>
            <person name="Acquadro A."/>
            <person name="Froenicke L."/>
            <person name="Portis E."/>
            <person name="Beitel C."/>
            <person name="Tirone M."/>
            <person name="Mauro R."/>
            <person name="Lo Monaco A."/>
            <person name="Mauromicale G."/>
            <person name="Faccioli P."/>
            <person name="Cattivelli L."/>
            <person name="Rieseberg L."/>
            <person name="Michelmore R."/>
            <person name="Lanteri S."/>
        </authorList>
    </citation>
    <scope>NUCLEOTIDE SEQUENCE [LARGE SCALE GENOMIC DNA]</scope>
    <source>
        <strain evidence="6">2C</strain>
    </source>
</reference>
<evidence type="ECO:0000313" key="6">
    <source>
        <dbReference type="EMBL" id="KVH98422.1"/>
    </source>
</evidence>
<comment type="similarity">
    <text evidence="1">Belongs to the methyltransferase superfamily. Type-7 methyltransferase family.</text>
</comment>
<sequence>MQVLHMNKGEGETSYAKNSLIQKKIILVGSSMLESAIANILWEVKPGSMGVADLGCSSGPNSLTVISKIVHMVQAASDRMGRPMPELRISLNDLPGNDFNYVFQSLPELYKKLKLDCGIEGNCYIWGLPGSFYGRLFPSHSLHFVHSSSSLHWLSQVPSGLEPCAGTHLNKEKVYISKSSSTSVVEAYQQQFHEDFSLFLRSRAKEMVAKGRMVLSFMGRRSPDPRADEACYQWELLARALMSMALDGLVEKESIDSFNAPYYAPSLEEVQYEAEKEGSFAVDCVEAFEIEWDGGDTSDLKESRGTRVSKIIRAVVEPMMESHFHLRHERMDELFMRYAKIVDGCLSKTRSIYINLLISFKKIILNGSSMLESAIVNILWEVKPGSMGVADLGCSSGPNCLTVISKIVHMVQAASDRMGRPMPELRISLNDLPGNDFNYVFQSLPELYKKLKLDCGIKGNCYIWGLPGSFYGRLFPSHSLHFVHSSSSLHWLSQVPSGLEPCAGTHLNKEKVYISKSSSTSVVEAYQQQFHEDFSLFLRSRAKEVVAKGRMVLSFIGRRSPDPRADEACYHWELLARALMSMALDGLVEKESIDSFNTPYYAPSLEEVQYEAEKEGSFVVDCVEAFEIEWDGGETTDLKESRGTRVSKTIRAVVEPMMESHFHLRHETMDELFMRYAKIVDGCLSKTRAIYINLLISFVKKD</sequence>
<dbReference type="InterPro" id="IPR005299">
    <property type="entry name" value="MeTrfase_7"/>
</dbReference>
<dbReference type="InterPro" id="IPR042086">
    <property type="entry name" value="MeTrfase_capping"/>
</dbReference>
<dbReference type="Gene3D" id="3.40.50.150">
    <property type="entry name" value="Vaccinia Virus protein VP39"/>
    <property type="match status" value="2"/>
</dbReference>
<keyword evidence="4" id="KW-0479">Metal-binding</keyword>
<keyword evidence="7" id="KW-1185">Reference proteome</keyword>
<dbReference type="InterPro" id="IPR029063">
    <property type="entry name" value="SAM-dependent_MTases_sf"/>
</dbReference>
<dbReference type="EMBL" id="LEKV01003798">
    <property type="protein sequence ID" value="KVH98422.1"/>
    <property type="molecule type" value="Genomic_DNA"/>
</dbReference>
<organism evidence="6 7">
    <name type="scientific">Cynara cardunculus var. scolymus</name>
    <name type="common">Globe artichoke</name>
    <name type="synonym">Cynara scolymus</name>
    <dbReference type="NCBI Taxonomy" id="59895"/>
    <lineage>
        <taxon>Eukaryota</taxon>
        <taxon>Viridiplantae</taxon>
        <taxon>Streptophyta</taxon>
        <taxon>Embryophyta</taxon>
        <taxon>Tracheophyta</taxon>
        <taxon>Spermatophyta</taxon>
        <taxon>Magnoliopsida</taxon>
        <taxon>eudicotyledons</taxon>
        <taxon>Gunneridae</taxon>
        <taxon>Pentapetalae</taxon>
        <taxon>asterids</taxon>
        <taxon>campanulids</taxon>
        <taxon>Asterales</taxon>
        <taxon>Asteraceae</taxon>
        <taxon>Carduoideae</taxon>
        <taxon>Cardueae</taxon>
        <taxon>Carduinae</taxon>
        <taxon>Cynara</taxon>
    </lineage>
</organism>
<keyword evidence="2 6" id="KW-0489">Methyltransferase</keyword>
<evidence type="ECO:0000256" key="1">
    <source>
        <dbReference type="ARBA" id="ARBA00007967"/>
    </source>
</evidence>
<name>A0A118JYV8_CYNCS</name>
<comment type="caution">
    <text evidence="6">The sequence shown here is derived from an EMBL/GenBank/DDBJ whole genome shotgun (WGS) entry which is preliminary data.</text>
</comment>
<dbReference type="GO" id="GO:0046872">
    <property type="term" value="F:metal ion binding"/>
    <property type="evidence" value="ECO:0007669"/>
    <property type="project" value="UniProtKB-KW"/>
</dbReference>